<comment type="caution">
    <text evidence="2">The sequence shown here is derived from an EMBL/GenBank/DDBJ whole genome shotgun (WGS) entry which is preliminary data.</text>
</comment>
<dbReference type="Proteomes" id="UP000054564">
    <property type="component" value="Unassembled WGS sequence"/>
</dbReference>
<protein>
    <submittedName>
        <fullName evidence="2">Uncharacterized protein</fullName>
    </submittedName>
</protein>
<dbReference type="EMBL" id="AJIL01001807">
    <property type="protein sequence ID" value="KNE88473.1"/>
    <property type="molecule type" value="Genomic_DNA"/>
</dbReference>
<keyword evidence="3" id="KW-1185">Reference proteome</keyword>
<feature type="compositionally biased region" description="Basic and acidic residues" evidence="1">
    <location>
        <begin position="175"/>
        <end position="205"/>
    </location>
</feature>
<name>A0A0L0UN86_9BASI</name>
<evidence type="ECO:0000313" key="3">
    <source>
        <dbReference type="Proteomes" id="UP000054564"/>
    </source>
</evidence>
<dbReference type="AlphaFoldDB" id="A0A0L0UN86"/>
<gene>
    <name evidence="2" type="ORF">PSTG_18126</name>
</gene>
<feature type="region of interest" description="Disordered" evidence="1">
    <location>
        <begin position="45"/>
        <end position="64"/>
    </location>
</feature>
<sequence>MGRDLSYEQRQRALQYELSPGGAARLQRLGIKPAAVGRRIAILGPGRTATGSRDQPGVNQLEGDVPSSRIEQRDVHVSGIGEVHASTATSGQGTLPAARPSGPEFGADRNGSSPFSAHSDPLNGLRRFDGCYCGPSGPELLDHDSQRSMGDVRPSPRIPGHLHDEICSQRGRWNSKHDAEHRWPRGDDQAQPELERSRGFGRPERTLPTTKSDAEPGPTSGTSHSRLHPGLQPQQHRDSTSTTTPAARIWDKSVYHTPASVLEHS</sequence>
<feature type="region of interest" description="Disordered" evidence="1">
    <location>
        <begin position="139"/>
        <end position="265"/>
    </location>
</feature>
<organism evidence="2 3">
    <name type="scientific">Puccinia striiformis f. sp. tritici PST-78</name>
    <dbReference type="NCBI Taxonomy" id="1165861"/>
    <lineage>
        <taxon>Eukaryota</taxon>
        <taxon>Fungi</taxon>
        <taxon>Dikarya</taxon>
        <taxon>Basidiomycota</taxon>
        <taxon>Pucciniomycotina</taxon>
        <taxon>Pucciniomycetes</taxon>
        <taxon>Pucciniales</taxon>
        <taxon>Pucciniaceae</taxon>
        <taxon>Puccinia</taxon>
    </lineage>
</organism>
<feature type="non-terminal residue" evidence="2">
    <location>
        <position position="265"/>
    </location>
</feature>
<proteinExistence type="predicted"/>
<reference evidence="3" key="1">
    <citation type="submission" date="2014-03" db="EMBL/GenBank/DDBJ databases">
        <title>The Genome Sequence of Puccinia striiformis f. sp. tritici PST-78.</title>
        <authorList>
            <consortium name="The Broad Institute Genome Sequencing Platform"/>
            <person name="Cuomo C."/>
            <person name="Hulbert S."/>
            <person name="Chen X."/>
            <person name="Walker B."/>
            <person name="Young S.K."/>
            <person name="Zeng Q."/>
            <person name="Gargeya S."/>
            <person name="Fitzgerald M."/>
            <person name="Haas B."/>
            <person name="Abouelleil A."/>
            <person name="Alvarado L."/>
            <person name="Arachchi H.M."/>
            <person name="Berlin A.M."/>
            <person name="Chapman S.B."/>
            <person name="Goldberg J."/>
            <person name="Griggs A."/>
            <person name="Gujja S."/>
            <person name="Hansen M."/>
            <person name="Howarth C."/>
            <person name="Imamovic A."/>
            <person name="Larimer J."/>
            <person name="McCowan C."/>
            <person name="Montmayeur A."/>
            <person name="Murphy C."/>
            <person name="Neiman D."/>
            <person name="Pearson M."/>
            <person name="Priest M."/>
            <person name="Roberts A."/>
            <person name="Saif S."/>
            <person name="Shea T."/>
            <person name="Sisk P."/>
            <person name="Sykes S."/>
            <person name="Wortman J."/>
            <person name="Nusbaum C."/>
            <person name="Birren B."/>
        </authorList>
    </citation>
    <scope>NUCLEOTIDE SEQUENCE [LARGE SCALE GENOMIC DNA]</scope>
    <source>
        <strain evidence="3">race PST-78</strain>
    </source>
</reference>
<evidence type="ECO:0000313" key="2">
    <source>
        <dbReference type="EMBL" id="KNE88473.1"/>
    </source>
</evidence>
<evidence type="ECO:0000256" key="1">
    <source>
        <dbReference type="SAM" id="MobiDB-lite"/>
    </source>
</evidence>
<dbReference type="OrthoDB" id="10634964at2759"/>
<feature type="region of interest" description="Disordered" evidence="1">
    <location>
        <begin position="87"/>
        <end position="121"/>
    </location>
</feature>
<accession>A0A0L0UN86</accession>